<dbReference type="PANTHER" id="PTHR13600">
    <property type="entry name" value="LEUCINE CARBOXYL METHYLTRANSFERASE"/>
    <property type="match status" value="1"/>
</dbReference>
<dbReference type="EC" id="2.1.1.233" evidence="3 8"/>
<dbReference type="PANTHER" id="PTHR13600:SF21">
    <property type="entry name" value="LEUCINE CARBOXYL METHYLTRANSFERASE 1"/>
    <property type="match status" value="1"/>
</dbReference>
<dbReference type="OrthoDB" id="203237at2759"/>
<keyword evidence="12" id="KW-1185">Reference proteome</keyword>
<dbReference type="AlphaFoldDB" id="A0A3N4M7I8"/>
<protein>
    <recommendedName>
        <fullName evidence="4 8">Leucine carboxyl methyltransferase 1</fullName>
        <ecNumber evidence="3 8">2.1.1.233</ecNumber>
    </recommendedName>
</protein>
<feature type="binding site" evidence="9">
    <location>
        <position position="123"/>
    </location>
    <ligand>
        <name>S-adenosyl-L-methionine</name>
        <dbReference type="ChEBI" id="CHEBI:59789"/>
    </ligand>
</feature>
<evidence type="ECO:0000256" key="10">
    <source>
        <dbReference type="SAM" id="MobiDB-lite"/>
    </source>
</evidence>
<feature type="region of interest" description="Disordered" evidence="10">
    <location>
        <begin position="1"/>
        <end position="50"/>
    </location>
</feature>
<comment type="catalytic activity">
    <reaction evidence="1 8">
        <text>[phosphatase 2A protein]-C-terminal L-leucine + S-adenosyl-L-methionine = [phosphatase 2A protein]-C-terminal L-leucine methyl ester + S-adenosyl-L-homocysteine</text>
        <dbReference type="Rhea" id="RHEA:48544"/>
        <dbReference type="Rhea" id="RHEA-COMP:12134"/>
        <dbReference type="Rhea" id="RHEA-COMP:12135"/>
        <dbReference type="ChEBI" id="CHEBI:57856"/>
        <dbReference type="ChEBI" id="CHEBI:59789"/>
        <dbReference type="ChEBI" id="CHEBI:90516"/>
        <dbReference type="ChEBI" id="CHEBI:90517"/>
        <dbReference type="EC" id="2.1.1.233"/>
    </reaction>
</comment>
<dbReference type="PIRSF" id="PIRSF016305">
    <property type="entry name" value="LCM_mtfrase"/>
    <property type="match status" value="1"/>
</dbReference>
<dbReference type="Pfam" id="PF04072">
    <property type="entry name" value="LCM"/>
    <property type="match status" value="1"/>
</dbReference>
<dbReference type="Proteomes" id="UP000267821">
    <property type="component" value="Unassembled WGS sequence"/>
</dbReference>
<evidence type="ECO:0000256" key="2">
    <source>
        <dbReference type="ARBA" id="ARBA00010703"/>
    </source>
</evidence>
<evidence type="ECO:0000256" key="9">
    <source>
        <dbReference type="PIRSR" id="PIRSR016305-1"/>
    </source>
</evidence>
<feature type="binding site" evidence="9">
    <location>
        <position position="260"/>
    </location>
    <ligand>
        <name>S-adenosyl-L-methionine</name>
        <dbReference type="ChEBI" id="CHEBI:59789"/>
    </ligand>
</feature>
<name>A0A3N4M7I8_9PEZI</name>
<dbReference type="EMBL" id="ML121536">
    <property type="protein sequence ID" value="RPB25965.1"/>
    <property type="molecule type" value="Genomic_DNA"/>
</dbReference>
<dbReference type="GO" id="GO:0032259">
    <property type="term" value="P:methylation"/>
    <property type="evidence" value="ECO:0007669"/>
    <property type="project" value="UniProtKB-KW"/>
</dbReference>
<evidence type="ECO:0000256" key="3">
    <source>
        <dbReference type="ARBA" id="ARBA00012834"/>
    </source>
</evidence>
<dbReference type="Gene3D" id="3.40.50.150">
    <property type="entry name" value="Vaccinia Virus protein VP39"/>
    <property type="match status" value="1"/>
</dbReference>
<reference evidence="11 12" key="1">
    <citation type="journal article" date="2018" name="Nat. Ecol. Evol.">
        <title>Pezizomycetes genomes reveal the molecular basis of ectomycorrhizal truffle lifestyle.</title>
        <authorList>
            <person name="Murat C."/>
            <person name="Payen T."/>
            <person name="Noel B."/>
            <person name="Kuo A."/>
            <person name="Morin E."/>
            <person name="Chen J."/>
            <person name="Kohler A."/>
            <person name="Krizsan K."/>
            <person name="Balestrini R."/>
            <person name="Da Silva C."/>
            <person name="Montanini B."/>
            <person name="Hainaut M."/>
            <person name="Levati E."/>
            <person name="Barry K.W."/>
            <person name="Belfiori B."/>
            <person name="Cichocki N."/>
            <person name="Clum A."/>
            <person name="Dockter R.B."/>
            <person name="Fauchery L."/>
            <person name="Guy J."/>
            <person name="Iotti M."/>
            <person name="Le Tacon F."/>
            <person name="Lindquist E.A."/>
            <person name="Lipzen A."/>
            <person name="Malagnac F."/>
            <person name="Mello A."/>
            <person name="Molinier V."/>
            <person name="Miyauchi S."/>
            <person name="Poulain J."/>
            <person name="Riccioni C."/>
            <person name="Rubini A."/>
            <person name="Sitrit Y."/>
            <person name="Splivallo R."/>
            <person name="Traeger S."/>
            <person name="Wang M."/>
            <person name="Zifcakova L."/>
            <person name="Wipf D."/>
            <person name="Zambonelli A."/>
            <person name="Paolocci F."/>
            <person name="Nowrousian M."/>
            <person name="Ottonello S."/>
            <person name="Baldrian P."/>
            <person name="Spatafora J.W."/>
            <person name="Henrissat B."/>
            <person name="Nagy L.G."/>
            <person name="Aury J.M."/>
            <person name="Wincker P."/>
            <person name="Grigoriev I.V."/>
            <person name="Bonfante P."/>
            <person name="Martin F.M."/>
        </authorList>
    </citation>
    <scope>NUCLEOTIDE SEQUENCE [LARGE SCALE GENOMIC DNA]</scope>
    <source>
        <strain evidence="11 12">ATCC MYA-4762</strain>
    </source>
</reference>
<keyword evidence="6 8" id="KW-0808">Transferase</keyword>
<evidence type="ECO:0000256" key="5">
    <source>
        <dbReference type="ARBA" id="ARBA00022603"/>
    </source>
</evidence>
<evidence type="ECO:0000313" key="11">
    <source>
        <dbReference type="EMBL" id="RPB25965.1"/>
    </source>
</evidence>
<evidence type="ECO:0000256" key="8">
    <source>
        <dbReference type="PIRNR" id="PIRNR016305"/>
    </source>
</evidence>
<evidence type="ECO:0000256" key="1">
    <source>
        <dbReference type="ARBA" id="ARBA00000724"/>
    </source>
</evidence>
<dbReference type="InParanoid" id="A0A3N4M7I8"/>
<dbReference type="InterPro" id="IPR016651">
    <property type="entry name" value="LCMT1"/>
</dbReference>
<dbReference type="PROSITE" id="PS51257">
    <property type="entry name" value="PROKAR_LIPOPROTEIN"/>
    <property type="match status" value="1"/>
</dbReference>
<evidence type="ECO:0000256" key="4">
    <source>
        <dbReference type="ARBA" id="ARBA00017497"/>
    </source>
</evidence>
<feature type="binding site" evidence="9">
    <location>
        <position position="96"/>
    </location>
    <ligand>
        <name>S-adenosyl-L-methionine</name>
        <dbReference type="ChEBI" id="CHEBI:59789"/>
    </ligand>
</feature>
<sequence>MRSTTGTFRSVPDRFSSTPSVSSSCSRPGQLHSLSSSTPQDKDHIVQQTDVDASGSRLAAVNLGYLVDPYAALLHAGGENDRPRRFPLINRGTYTRTTAIDELVVQFLKGVPTGQRKQIVSLGAGSDTRYWRLKERSGEWTRGLVYHEMDFPEVARKKAERVKRCGVLLKALELGENITFGHGDGDSGGNGSTTPTPSSVSLQQTCASANTVDIDQNTGNITSPDYYLHAIDIRLLKPGLPASPLPDAIETSIPTLILSECCLIYLAPAEADAILTFFTTVFKLSHPLSIVLYEPIGSDDAFGKVMVQNLATRGIVLQTLKKYSTLSRQKERLRMLGFKGGQAAGDVDWIWENWVGANEKKRLARLEMLDEVEEWKLLARHYCVVWGWKNGEGENVGWEGWKTVAEQRVED</sequence>
<keyword evidence="7 8" id="KW-0949">S-adenosyl-L-methionine</keyword>
<evidence type="ECO:0000256" key="6">
    <source>
        <dbReference type="ARBA" id="ARBA00022679"/>
    </source>
</evidence>
<gene>
    <name evidence="11" type="ORF">L211DRAFT_836060</name>
</gene>
<comment type="function">
    <text evidence="8">Methylates the carboxyl group of the C-terminal leucine residue of protein phosphatase 2A catalytic subunits to form alpha-leucine ester residues.</text>
</comment>
<dbReference type="GO" id="GO:0018423">
    <property type="term" value="F:protein C-terminal leucine carboxyl O-methyltransferase activity"/>
    <property type="evidence" value="ECO:0007669"/>
    <property type="project" value="UniProtKB-EC"/>
</dbReference>
<dbReference type="STRING" id="1051890.A0A3N4M7I8"/>
<keyword evidence="5 8" id="KW-0489">Methyltransferase</keyword>
<accession>A0A3N4M7I8</accession>
<feature type="region of interest" description="Disordered" evidence="10">
    <location>
        <begin position="182"/>
        <end position="201"/>
    </location>
</feature>
<dbReference type="InterPro" id="IPR007213">
    <property type="entry name" value="Ppm1/Ppm2/Tcmp"/>
</dbReference>
<feature type="compositionally biased region" description="Low complexity" evidence="10">
    <location>
        <begin position="16"/>
        <end position="26"/>
    </location>
</feature>
<dbReference type="FunCoup" id="A0A3N4M7I8">
    <property type="interactions" value="562"/>
</dbReference>
<dbReference type="InterPro" id="IPR029063">
    <property type="entry name" value="SAM-dependent_MTases_sf"/>
</dbReference>
<dbReference type="SUPFAM" id="SSF53335">
    <property type="entry name" value="S-adenosyl-L-methionine-dependent methyltransferases"/>
    <property type="match status" value="1"/>
</dbReference>
<comment type="similarity">
    <text evidence="2 8">Belongs to the methyltransferase superfamily. LCMT family.</text>
</comment>
<evidence type="ECO:0000313" key="12">
    <source>
        <dbReference type="Proteomes" id="UP000267821"/>
    </source>
</evidence>
<feature type="binding site" evidence="9">
    <location>
        <begin position="232"/>
        <end position="233"/>
    </location>
    <ligand>
        <name>S-adenosyl-L-methionine</name>
        <dbReference type="ChEBI" id="CHEBI:59789"/>
    </ligand>
</feature>
<proteinExistence type="inferred from homology"/>
<evidence type="ECO:0000256" key="7">
    <source>
        <dbReference type="ARBA" id="ARBA00022691"/>
    </source>
</evidence>
<organism evidence="11 12">
    <name type="scientific">Terfezia boudieri ATCC MYA-4762</name>
    <dbReference type="NCBI Taxonomy" id="1051890"/>
    <lineage>
        <taxon>Eukaryota</taxon>
        <taxon>Fungi</taxon>
        <taxon>Dikarya</taxon>
        <taxon>Ascomycota</taxon>
        <taxon>Pezizomycotina</taxon>
        <taxon>Pezizomycetes</taxon>
        <taxon>Pezizales</taxon>
        <taxon>Pezizaceae</taxon>
        <taxon>Terfezia</taxon>
    </lineage>
</organism>